<protein>
    <submittedName>
        <fullName evidence="2">Glycosyl transferase GT28 family</fullName>
    </submittedName>
</protein>
<name>A0A1D9NYD0_9FIRM</name>
<dbReference type="InterPro" id="IPR002213">
    <property type="entry name" value="UDP_glucos_trans"/>
</dbReference>
<dbReference type="RefSeq" id="WP_071175083.1">
    <property type="nucleotide sequence ID" value="NZ_CP017831.1"/>
</dbReference>
<dbReference type="Proteomes" id="UP000179284">
    <property type="component" value="Chromosome I"/>
</dbReference>
<evidence type="ECO:0000313" key="2">
    <source>
        <dbReference type="EMBL" id="AOZ95283.1"/>
    </source>
</evidence>
<accession>A0A1D9NYD0</accession>
<organism evidence="2 3">
    <name type="scientific">Butyrivibrio hungatei</name>
    <dbReference type="NCBI Taxonomy" id="185008"/>
    <lineage>
        <taxon>Bacteria</taxon>
        <taxon>Bacillati</taxon>
        <taxon>Bacillota</taxon>
        <taxon>Clostridia</taxon>
        <taxon>Lachnospirales</taxon>
        <taxon>Lachnospiraceae</taxon>
        <taxon>Butyrivibrio</taxon>
    </lineage>
</organism>
<dbReference type="SUPFAM" id="SSF53756">
    <property type="entry name" value="UDP-Glycosyltransferase/glycogen phosphorylase"/>
    <property type="match status" value="1"/>
</dbReference>
<dbReference type="FunFam" id="3.40.50.2000:FF:000009">
    <property type="entry name" value="Sterol 3-beta-glucosyltransferase UGT80A2"/>
    <property type="match status" value="1"/>
</dbReference>
<sequence length="413" mass="46616">MIVTAVAVGTRGDVNPLAELGEEMTKRGHEFRILTSEAFRPLIESKGVTFLRLDTDADHVMKYMVTDYKTSLDFVNGLFKLKKENPRFMEQTIDAIKGSDLVMYGTCSAFARHAAEYLGIKCARYFYSPMDPTRQYSLYTDDFNSDKVLKSYDGLPDGMSLMTMVALNKWRKSAGLSKWKISSRYTELDGRKVLTFYPTSPLLMPPDPSWGDYIHVTGYWYHPEESIKDYKEPKELTDFLMAGGKPIFVAFGKAESPELARLQLLTLEALKKTGIRAIVQAFQIPEKDRINTDKLYFVDNVPYAYIFEKVRAVVHHGGNTTNGLGLRAGLPTLVIALALDQHFYGRVDHKLRCGPKPLYIRKKLCTATEIADSLRDLVSGNYDVTAQTISELIMKENGIEEAVKAIEDYVSEG</sequence>
<keyword evidence="2" id="KW-0808">Transferase</keyword>
<dbReference type="GO" id="GO:0016758">
    <property type="term" value="F:hexosyltransferase activity"/>
    <property type="evidence" value="ECO:0007669"/>
    <property type="project" value="InterPro"/>
</dbReference>
<dbReference type="Pfam" id="PF03033">
    <property type="entry name" value="Glyco_transf_28"/>
    <property type="match status" value="1"/>
</dbReference>
<dbReference type="AlphaFoldDB" id="A0A1D9NYD0"/>
<proteinExistence type="predicted"/>
<reference evidence="3" key="1">
    <citation type="submission" date="2016-10" db="EMBL/GenBank/DDBJ databases">
        <title>The complete genome sequence of the rumen bacterium Butyrivibrio hungatei MB2003.</title>
        <authorList>
            <person name="Palevich N."/>
            <person name="Kelly W.J."/>
            <person name="Leahy S.C."/>
            <person name="Altermann E."/>
            <person name="Rakonjac J."/>
            <person name="Attwood G.T."/>
        </authorList>
    </citation>
    <scope>NUCLEOTIDE SEQUENCE [LARGE SCALE GENOMIC DNA]</scope>
    <source>
        <strain evidence="3">MB2003</strain>
    </source>
</reference>
<dbReference type="PANTHER" id="PTHR48050">
    <property type="entry name" value="STEROL 3-BETA-GLUCOSYLTRANSFERASE"/>
    <property type="match status" value="1"/>
</dbReference>
<dbReference type="GO" id="GO:0005975">
    <property type="term" value="P:carbohydrate metabolic process"/>
    <property type="evidence" value="ECO:0007669"/>
    <property type="project" value="InterPro"/>
</dbReference>
<dbReference type="KEGG" id="bhu:bhn_I0248"/>
<dbReference type="CDD" id="cd03784">
    <property type="entry name" value="GT1_Gtf-like"/>
    <property type="match status" value="1"/>
</dbReference>
<dbReference type="OrthoDB" id="9805366at2"/>
<dbReference type="Gene3D" id="3.40.50.2000">
    <property type="entry name" value="Glycogen Phosphorylase B"/>
    <property type="match status" value="2"/>
</dbReference>
<dbReference type="InterPro" id="IPR050426">
    <property type="entry name" value="Glycosyltransferase_28"/>
</dbReference>
<dbReference type="GO" id="GO:0033072">
    <property type="term" value="P:vancomycin biosynthetic process"/>
    <property type="evidence" value="ECO:0007669"/>
    <property type="project" value="UniProtKB-ARBA"/>
</dbReference>
<gene>
    <name evidence="2" type="ORF">bhn_I0248</name>
</gene>
<dbReference type="InterPro" id="IPR004276">
    <property type="entry name" value="GlycoTrans_28_N"/>
</dbReference>
<feature type="domain" description="Glycosyltransferase family 28 N-terminal" evidence="1">
    <location>
        <begin position="4"/>
        <end position="84"/>
    </location>
</feature>
<dbReference type="PANTHER" id="PTHR48050:SF13">
    <property type="entry name" value="STEROL 3-BETA-GLUCOSYLTRANSFERASE UGT80A2"/>
    <property type="match status" value="1"/>
</dbReference>
<dbReference type="GO" id="GO:0008194">
    <property type="term" value="F:UDP-glycosyltransferase activity"/>
    <property type="evidence" value="ECO:0007669"/>
    <property type="project" value="InterPro"/>
</dbReference>
<evidence type="ECO:0000313" key="3">
    <source>
        <dbReference type="Proteomes" id="UP000179284"/>
    </source>
</evidence>
<keyword evidence="3" id="KW-1185">Reference proteome</keyword>
<evidence type="ECO:0000259" key="1">
    <source>
        <dbReference type="Pfam" id="PF03033"/>
    </source>
</evidence>
<dbReference type="EMBL" id="CP017831">
    <property type="protein sequence ID" value="AOZ95283.1"/>
    <property type="molecule type" value="Genomic_DNA"/>
</dbReference>